<feature type="repeat" description="TNFR-Cys" evidence="1">
    <location>
        <begin position="77"/>
        <end position="118"/>
    </location>
</feature>
<evidence type="ECO:0000313" key="5">
    <source>
        <dbReference type="Proteomes" id="UP000808372"/>
    </source>
</evidence>
<evidence type="ECO:0000313" key="9">
    <source>
        <dbReference type="RefSeq" id="XP_038850641.1"/>
    </source>
</evidence>
<evidence type="ECO:0000259" key="4">
    <source>
        <dbReference type="PROSITE" id="PS50050"/>
    </source>
</evidence>
<dbReference type="GeneID" id="120048610"/>
<feature type="domain" description="TNFR-Cys" evidence="4">
    <location>
        <begin position="77"/>
        <end position="118"/>
    </location>
</feature>
<evidence type="ECO:0000256" key="3">
    <source>
        <dbReference type="SAM" id="SignalP"/>
    </source>
</evidence>
<proteinExistence type="predicted"/>
<evidence type="ECO:0000256" key="2">
    <source>
        <dbReference type="SAM" id="MobiDB-lite"/>
    </source>
</evidence>
<dbReference type="InterPro" id="IPR001368">
    <property type="entry name" value="TNFR/NGFR_Cys_rich_reg"/>
</dbReference>
<dbReference type="PANTHER" id="PTHR47496">
    <property type="entry name" value="CD27"/>
    <property type="match status" value="1"/>
</dbReference>
<evidence type="ECO:0000313" key="6">
    <source>
        <dbReference type="RefSeq" id="XP_038850638.1"/>
    </source>
</evidence>
<feature type="region of interest" description="Disordered" evidence="2">
    <location>
        <begin position="163"/>
        <end position="185"/>
    </location>
</feature>
<dbReference type="KEGG" id="snh:120048610"/>
<dbReference type="RefSeq" id="XP_038850641.1">
    <property type="nucleotide sequence ID" value="XM_038994713.1"/>
</dbReference>
<evidence type="ECO:0000256" key="1">
    <source>
        <dbReference type="PROSITE-ProRule" id="PRU00206"/>
    </source>
</evidence>
<evidence type="ECO:0000313" key="7">
    <source>
        <dbReference type="RefSeq" id="XP_038850639.1"/>
    </source>
</evidence>
<dbReference type="CDD" id="cd00185">
    <property type="entry name" value="TNFRSF"/>
    <property type="match status" value="1"/>
</dbReference>
<dbReference type="RefSeq" id="XP_038850639.1">
    <property type="nucleotide sequence ID" value="XM_038994711.1"/>
</dbReference>
<protein>
    <submittedName>
        <fullName evidence="6 7">Tumor necrosis factor receptor superfamily member 6-like</fullName>
    </submittedName>
</protein>
<reference evidence="6 7" key="1">
    <citation type="submission" date="2025-04" db="UniProtKB">
        <authorList>
            <consortium name="RefSeq"/>
        </authorList>
    </citation>
    <scope>IDENTIFICATION</scope>
    <source>
        <tissue evidence="6 7">White muscle</tissue>
    </source>
</reference>
<dbReference type="AlphaFoldDB" id="A0A8U0UFB0"/>
<sequence>MHLFWWITHIFLSLPSLLSLVQSLPSLLSLVQSLTCDKETQYAWPLSVSQWCCNKCPPGQHMVRRCTGQNSPTQCADCTSGYYSDSYNFDSSCKSCDGCSMSELQYVSRCSTKQNDVCSCKPGYRCRGSGTCLDCEEIPSPNTPKLIPTPPIMPATVSNHSVPGISNHRLKPVTKPATGPNTKPNQDDSKWLPVCVSAVCVCLLLTCLVAISKLKPVLRWIGSTNSFWSPKKTTPANQSTAEEEVPMPIQEVCGKPELLLDV</sequence>
<dbReference type="PROSITE" id="PS50050">
    <property type="entry name" value="TNFR_NGFR_2"/>
    <property type="match status" value="1"/>
</dbReference>
<dbReference type="GO" id="GO:0043066">
    <property type="term" value="P:negative regulation of apoptotic process"/>
    <property type="evidence" value="ECO:0007669"/>
    <property type="project" value="TreeGrafter"/>
</dbReference>
<feature type="chain" id="PRO_5044694179" evidence="3">
    <location>
        <begin position="24"/>
        <end position="262"/>
    </location>
</feature>
<keyword evidence="3" id="KW-0732">Signal</keyword>
<dbReference type="GO" id="GO:0009897">
    <property type="term" value="C:external side of plasma membrane"/>
    <property type="evidence" value="ECO:0007669"/>
    <property type="project" value="TreeGrafter"/>
</dbReference>
<dbReference type="Gene3D" id="2.10.50.10">
    <property type="entry name" value="Tumor Necrosis Factor Receptor, subunit A, domain 2"/>
    <property type="match status" value="1"/>
</dbReference>
<organism evidence="5 8">
    <name type="scientific">Salvelinus namaycush</name>
    <name type="common">Lake trout</name>
    <name type="synonym">Salmo namaycush</name>
    <dbReference type="NCBI Taxonomy" id="8040"/>
    <lineage>
        <taxon>Eukaryota</taxon>
        <taxon>Metazoa</taxon>
        <taxon>Chordata</taxon>
        <taxon>Craniata</taxon>
        <taxon>Vertebrata</taxon>
        <taxon>Euteleostomi</taxon>
        <taxon>Actinopterygii</taxon>
        <taxon>Neopterygii</taxon>
        <taxon>Teleostei</taxon>
        <taxon>Protacanthopterygii</taxon>
        <taxon>Salmoniformes</taxon>
        <taxon>Salmonidae</taxon>
        <taxon>Salmoninae</taxon>
        <taxon>Salvelinus</taxon>
    </lineage>
</organism>
<dbReference type="Proteomes" id="UP000808372">
    <property type="component" value="Chromosome 5"/>
</dbReference>
<dbReference type="RefSeq" id="XP_038850638.1">
    <property type="nucleotide sequence ID" value="XM_038994710.1"/>
</dbReference>
<keyword evidence="5" id="KW-1185">Reference proteome</keyword>
<accession>A0A8U0UFB0</accession>
<name>A0A8U0UFB0_SALNM</name>
<dbReference type="SMART" id="SM00208">
    <property type="entry name" value="TNFR"/>
    <property type="match status" value="2"/>
</dbReference>
<gene>
    <name evidence="6 7 8 9" type="primary">LOC120048610</name>
</gene>
<feature type="signal peptide" evidence="3">
    <location>
        <begin position="1"/>
        <end position="23"/>
    </location>
</feature>
<dbReference type="SUPFAM" id="SSF57586">
    <property type="entry name" value="TNF receptor-like"/>
    <property type="match status" value="1"/>
</dbReference>
<dbReference type="PROSITE" id="PS00652">
    <property type="entry name" value="TNFR_NGFR_1"/>
    <property type="match status" value="1"/>
</dbReference>
<dbReference type="InterPro" id="IPR053126">
    <property type="entry name" value="CD27_receptor"/>
</dbReference>
<dbReference type="PANTHER" id="PTHR47496:SF1">
    <property type="entry name" value="CD27 ANTIGEN"/>
    <property type="match status" value="1"/>
</dbReference>
<evidence type="ECO:0000313" key="8">
    <source>
        <dbReference type="RefSeq" id="XP_038850640.1"/>
    </source>
</evidence>
<feature type="disulfide bond" evidence="1">
    <location>
        <begin position="78"/>
        <end position="93"/>
    </location>
</feature>
<keyword evidence="1" id="KW-1015">Disulfide bond</keyword>
<comment type="caution">
    <text evidence="1">Lacks conserved residue(s) required for the propagation of feature annotation.</text>
</comment>
<dbReference type="RefSeq" id="XP_038850640.1">
    <property type="nucleotide sequence ID" value="XM_038994712.1"/>
</dbReference>